<dbReference type="GO" id="GO:0031037">
    <property type="term" value="P:myosin II filament disassembly"/>
    <property type="evidence" value="ECO:0007669"/>
    <property type="project" value="TreeGrafter"/>
</dbReference>
<evidence type="ECO:0000256" key="1">
    <source>
        <dbReference type="ARBA" id="ARBA00022527"/>
    </source>
</evidence>
<dbReference type="GO" id="GO:0005524">
    <property type="term" value="F:ATP binding"/>
    <property type="evidence" value="ECO:0007669"/>
    <property type="project" value="UniProtKB-KW"/>
</dbReference>
<evidence type="ECO:0000256" key="5">
    <source>
        <dbReference type="ARBA" id="ARBA00022840"/>
    </source>
</evidence>
<gene>
    <name evidence="8" type="ORF">GTHE00462_LOCUS37228</name>
</gene>
<dbReference type="PROSITE" id="PS51158">
    <property type="entry name" value="ALPHA_KINASE"/>
    <property type="match status" value="1"/>
</dbReference>
<sequence length="341" mass="38020">MLQGQVERALKHEFVPRSGGPPEFRYCQGEWVKSVENCVIDDLPFAEGALRECYRMQIVSKDGTRRNVVAKISKDPDEDKNTYYRDVQAQMCAKMWAIEFNACDVPKSIDFVKAYVFELVDRPGRPLIGVEEFVEGVFQKHNNNVGGTVGDCDRATPNAFSHFTWEASNHSLLVCDIQGVEDLYTDPQIHTQSGKGFGRGNLGQAGLNAFLTRHRCTTVCMHLGLPAVGYKADELERKGTPCGKRLGQSQASPESDKSENKSPPANPMPQPDSESFVPTLEAAPSRRQNSRGRKLNLTEFDLNPPNPQLSTNEEQDGPLVSQLDHHDEGLMDQILDEIENL</sequence>
<dbReference type="PANTHER" id="PTHR45992:SF2">
    <property type="entry name" value="EUKARYOTIC ELONGATION FACTOR 2 KINASE"/>
    <property type="match status" value="1"/>
</dbReference>
<dbReference type="InterPro" id="IPR011009">
    <property type="entry name" value="Kinase-like_dom_sf"/>
</dbReference>
<protein>
    <recommendedName>
        <fullName evidence="7">Alpha-type protein kinase domain-containing protein</fullName>
    </recommendedName>
</protein>
<evidence type="ECO:0000256" key="3">
    <source>
        <dbReference type="ARBA" id="ARBA00022741"/>
    </source>
</evidence>
<dbReference type="InterPro" id="IPR051852">
    <property type="entry name" value="Alpha-type_PK"/>
</dbReference>
<proteinExistence type="predicted"/>
<keyword evidence="5" id="KW-0067">ATP-binding</keyword>
<dbReference type="AlphaFoldDB" id="A0A7S4U893"/>
<reference evidence="8" key="1">
    <citation type="submission" date="2021-01" db="EMBL/GenBank/DDBJ databases">
        <authorList>
            <person name="Corre E."/>
            <person name="Pelletier E."/>
            <person name="Niang G."/>
            <person name="Scheremetjew M."/>
            <person name="Finn R."/>
            <person name="Kale V."/>
            <person name="Holt S."/>
            <person name="Cochrane G."/>
            <person name="Meng A."/>
            <person name="Brown T."/>
            <person name="Cohen L."/>
        </authorList>
    </citation>
    <scope>NUCLEOTIDE SEQUENCE</scope>
    <source>
        <strain evidence="8">CCMP 2712</strain>
    </source>
</reference>
<dbReference type="SMART" id="SM00811">
    <property type="entry name" value="Alpha_kinase"/>
    <property type="match status" value="1"/>
</dbReference>
<dbReference type="PANTHER" id="PTHR45992">
    <property type="entry name" value="EUKARYOTIC ELONGATION FACTOR 2 KINASE-RELATED"/>
    <property type="match status" value="1"/>
</dbReference>
<dbReference type="Gene3D" id="3.30.200.20">
    <property type="entry name" value="Phosphorylase Kinase, domain 1"/>
    <property type="match status" value="2"/>
</dbReference>
<feature type="domain" description="Alpha-type protein kinase" evidence="7">
    <location>
        <begin position="23"/>
        <end position="228"/>
    </location>
</feature>
<dbReference type="EMBL" id="HBKN01047700">
    <property type="protein sequence ID" value="CAE2337741.1"/>
    <property type="molecule type" value="Transcribed_RNA"/>
</dbReference>
<dbReference type="GO" id="GO:1903013">
    <property type="term" value="P:response to differentiation-inducing factor 1"/>
    <property type="evidence" value="ECO:0007669"/>
    <property type="project" value="TreeGrafter"/>
</dbReference>
<accession>A0A7S4U893</accession>
<organism evidence="8">
    <name type="scientific">Guillardia theta</name>
    <name type="common">Cryptophyte</name>
    <name type="synonym">Cryptomonas phi</name>
    <dbReference type="NCBI Taxonomy" id="55529"/>
    <lineage>
        <taxon>Eukaryota</taxon>
        <taxon>Cryptophyceae</taxon>
        <taxon>Pyrenomonadales</taxon>
        <taxon>Geminigeraceae</taxon>
        <taxon>Guillardia</taxon>
    </lineage>
</organism>
<evidence type="ECO:0000256" key="4">
    <source>
        <dbReference type="ARBA" id="ARBA00022777"/>
    </source>
</evidence>
<evidence type="ECO:0000256" key="2">
    <source>
        <dbReference type="ARBA" id="ARBA00022679"/>
    </source>
</evidence>
<evidence type="ECO:0000256" key="6">
    <source>
        <dbReference type="SAM" id="MobiDB-lite"/>
    </source>
</evidence>
<evidence type="ECO:0000259" key="7">
    <source>
        <dbReference type="PROSITE" id="PS51158"/>
    </source>
</evidence>
<dbReference type="Gene3D" id="3.20.200.10">
    <property type="entry name" value="MHCK/EF2 kinase"/>
    <property type="match status" value="1"/>
</dbReference>
<feature type="region of interest" description="Disordered" evidence="6">
    <location>
        <begin position="239"/>
        <end position="321"/>
    </location>
</feature>
<dbReference type="SUPFAM" id="SSF56112">
    <property type="entry name" value="Protein kinase-like (PK-like)"/>
    <property type="match status" value="1"/>
</dbReference>
<keyword evidence="1" id="KW-0723">Serine/threonine-protein kinase</keyword>
<name>A0A7S4U893_GUITH</name>
<dbReference type="InterPro" id="IPR004166">
    <property type="entry name" value="a-kinase_dom"/>
</dbReference>
<keyword evidence="3" id="KW-0547">Nucleotide-binding</keyword>
<keyword evidence="4" id="KW-0418">Kinase</keyword>
<dbReference type="CDD" id="cd16968">
    <property type="entry name" value="Alpha_kinase_MHCK_like"/>
    <property type="match status" value="1"/>
</dbReference>
<keyword evidence="2" id="KW-0808">Transferase</keyword>
<dbReference type="Pfam" id="PF02816">
    <property type="entry name" value="Alpha_kinase"/>
    <property type="match status" value="1"/>
</dbReference>
<evidence type="ECO:0000313" key="8">
    <source>
        <dbReference type="EMBL" id="CAE2337741.1"/>
    </source>
</evidence>
<dbReference type="GO" id="GO:0004674">
    <property type="term" value="F:protein serine/threonine kinase activity"/>
    <property type="evidence" value="ECO:0007669"/>
    <property type="project" value="UniProtKB-KW"/>
</dbReference>